<accession>A0A644UIT5</accession>
<dbReference type="SUPFAM" id="SSF56281">
    <property type="entry name" value="Metallo-hydrolase/oxidoreductase"/>
    <property type="match status" value="1"/>
</dbReference>
<dbReference type="EMBL" id="VSSQ01000121">
    <property type="protein sequence ID" value="MPL78917.1"/>
    <property type="molecule type" value="Genomic_DNA"/>
</dbReference>
<name>A0A644UIT5_9ZZZZ</name>
<dbReference type="Gene3D" id="3.60.15.10">
    <property type="entry name" value="Ribonuclease Z/Hydroxyacylglutathione hydrolase-like"/>
    <property type="match status" value="1"/>
</dbReference>
<sequence>MQNKFQVNVIASGSKGNSSIIVAGNTALLIDAGISCKRILAGIKACGLEPGDLSGVLLTHEHIDHVAGLPVLSRKTGLPIYANEKTWAAMPKRSEISRESIRVLPRNFTLGNIKIEAFKISHDAADPVGYSLFCGKDKCTYLTDCGFLTDSCIEAVKNAGTLILEANHDVEMLKHGSYPIMLQNRILGRKGHLSNEMAGSLLVGLDCLPQEVFLAHLSHENNRPQLAFDTIDEMLKKADTKETVELYVTRQDIMVSNMDRRLQDE</sequence>
<dbReference type="GO" id="GO:0016787">
    <property type="term" value="F:hydrolase activity"/>
    <property type="evidence" value="ECO:0007669"/>
    <property type="project" value="UniProtKB-KW"/>
</dbReference>
<evidence type="ECO:0000259" key="1">
    <source>
        <dbReference type="SMART" id="SM00849"/>
    </source>
</evidence>
<dbReference type="EC" id="3.-.-.-" evidence="2"/>
<organism evidence="2">
    <name type="scientific">bioreactor metagenome</name>
    <dbReference type="NCBI Taxonomy" id="1076179"/>
    <lineage>
        <taxon>unclassified sequences</taxon>
        <taxon>metagenomes</taxon>
        <taxon>ecological metagenomes</taxon>
    </lineage>
</organism>
<comment type="caution">
    <text evidence="2">The sequence shown here is derived from an EMBL/GenBank/DDBJ whole genome shotgun (WGS) entry which is preliminary data.</text>
</comment>
<dbReference type="PANTHER" id="PTHR47619">
    <property type="entry name" value="METALLO-HYDROLASE YYCJ-RELATED"/>
    <property type="match status" value="1"/>
</dbReference>
<evidence type="ECO:0000313" key="2">
    <source>
        <dbReference type="EMBL" id="MPL78917.1"/>
    </source>
</evidence>
<dbReference type="PANTHER" id="PTHR47619:SF1">
    <property type="entry name" value="EXODEOXYRIBONUCLEASE WALJ"/>
    <property type="match status" value="1"/>
</dbReference>
<protein>
    <submittedName>
        <fullName evidence="2">Putative metallo-hydrolase YycJ</fullName>
        <ecNumber evidence="2">3.-.-.-</ecNumber>
    </submittedName>
</protein>
<dbReference type="InterPro" id="IPR052533">
    <property type="entry name" value="WalJ/YycJ-like"/>
</dbReference>
<keyword evidence="2" id="KW-0378">Hydrolase</keyword>
<dbReference type="AlphaFoldDB" id="A0A644UIT5"/>
<dbReference type="Pfam" id="PF12706">
    <property type="entry name" value="Lactamase_B_2"/>
    <property type="match status" value="1"/>
</dbReference>
<dbReference type="SMART" id="SM00849">
    <property type="entry name" value="Lactamase_B"/>
    <property type="match status" value="1"/>
</dbReference>
<proteinExistence type="predicted"/>
<dbReference type="InterPro" id="IPR036866">
    <property type="entry name" value="RibonucZ/Hydroxyglut_hydro"/>
</dbReference>
<reference evidence="2" key="1">
    <citation type="submission" date="2019-08" db="EMBL/GenBank/DDBJ databases">
        <authorList>
            <person name="Kucharzyk K."/>
            <person name="Murdoch R.W."/>
            <person name="Higgins S."/>
            <person name="Loffler F."/>
        </authorList>
    </citation>
    <scope>NUCLEOTIDE SEQUENCE</scope>
</reference>
<feature type="domain" description="Metallo-beta-lactamase" evidence="1">
    <location>
        <begin position="16"/>
        <end position="192"/>
    </location>
</feature>
<dbReference type="InterPro" id="IPR001279">
    <property type="entry name" value="Metallo-B-lactamas"/>
</dbReference>
<gene>
    <name evidence="2" type="primary">yycJ_5</name>
    <name evidence="2" type="ORF">SDC9_24789</name>
</gene>